<accession>A0A0F7RRI9</accession>
<keyword evidence="7" id="KW-1185">Reference proteome</keyword>
<dbReference type="OrthoDB" id="10264538at2759"/>
<protein>
    <recommendedName>
        <fullName evidence="4">60S ribosomal protein L13</fullName>
    </recommendedName>
</protein>
<dbReference type="GO" id="GO:0006412">
    <property type="term" value="P:translation"/>
    <property type="evidence" value="ECO:0007669"/>
    <property type="project" value="InterPro"/>
</dbReference>
<dbReference type="Pfam" id="PF01294">
    <property type="entry name" value="Ribosomal_L13e"/>
    <property type="match status" value="1"/>
</dbReference>
<dbReference type="FunFam" id="1.20.5.110:FF:000003">
    <property type="entry name" value="60S ribosomal protein L13"/>
    <property type="match status" value="1"/>
</dbReference>
<dbReference type="EMBL" id="CCBN010000002">
    <property type="protein sequence ID" value="CDO52280.1"/>
    <property type="molecule type" value="Genomic_DNA"/>
</dbReference>
<dbReference type="InterPro" id="IPR001380">
    <property type="entry name" value="Ribosomal_eL13"/>
</dbReference>
<keyword evidence="2 4" id="KW-0689">Ribosomal protein</keyword>
<dbReference type="PANTHER" id="PTHR11722">
    <property type="entry name" value="60S RIBOSOMAL PROTEIN L13"/>
    <property type="match status" value="1"/>
</dbReference>
<evidence type="ECO:0000256" key="3">
    <source>
        <dbReference type="ARBA" id="ARBA00023274"/>
    </source>
</evidence>
<evidence type="ECO:0000256" key="2">
    <source>
        <dbReference type="ARBA" id="ARBA00022980"/>
    </source>
</evidence>
<dbReference type="PROSITE" id="PS01104">
    <property type="entry name" value="RIBOSOMAL_L13E"/>
    <property type="match status" value="1"/>
</dbReference>
<comment type="caution">
    <text evidence="5">The sequence shown here is derived from an EMBL/GenBank/DDBJ whole genome shotgun (WGS) entry which is preliminary data.</text>
</comment>
<dbReference type="GO" id="GO:0022625">
    <property type="term" value="C:cytosolic large ribosomal subunit"/>
    <property type="evidence" value="ECO:0007669"/>
    <property type="project" value="TreeGrafter"/>
</dbReference>
<evidence type="ECO:0000256" key="4">
    <source>
        <dbReference type="RuleBase" id="RU000572"/>
    </source>
</evidence>
<dbReference type="HAMAP" id="MF_00499">
    <property type="entry name" value="Ribosomal_eL13"/>
    <property type="match status" value="1"/>
</dbReference>
<dbReference type="GO" id="GO:0003723">
    <property type="term" value="F:RNA binding"/>
    <property type="evidence" value="ECO:0007669"/>
    <property type="project" value="TreeGrafter"/>
</dbReference>
<evidence type="ECO:0000313" key="7">
    <source>
        <dbReference type="Proteomes" id="UP000242525"/>
    </source>
</evidence>
<dbReference type="Proteomes" id="UP000242525">
    <property type="component" value="Unassembled WGS sequence"/>
</dbReference>
<reference evidence="5 7" key="1">
    <citation type="submission" date="2014-03" db="EMBL/GenBank/DDBJ databases">
        <authorList>
            <person name="Casaregola S."/>
        </authorList>
    </citation>
    <scope>NUCLEOTIDE SEQUENCE [LARGE SCALE GENOMIC DNA]</scope>
    <source>
        <strain evidence="5 7">CLIB 918</strain>
    </source>
</reference>
<name>A0A0F7RRI9_GEOCN</name>
<gene>
    <name evidence="5" type="ORF">BN980_GECA02s08491g</name>
    <name evidence="6" type="ORF">BN980_GECA19s01726g</name>
</gene>
<keyword evidence="3 4" id="KW-0687">Ribonucleoprotein</keyword>
<comment type="similarity">
    <text evidence="1 4">Belongs to the eukaryotic ribosomal protein eL13 family.</text>
</comment>
<evidence type="ECO:0000313" key="6">
    <source>
        <dbReference type="EMBL" id="CDO57220.1"/>
    </source>
</evidence>
<proteinExistence type="inferred from homology"/>
<sequence>MAIAKNYALQKNHFRKHWQERVRTHFDQAGKKVSRRTARAKKAALVAPRPLELLRPIVRAPTIKYNRKVRAGRGFSLEELKAAGIAKKQALSIGVAVDPRRQNRSVEGFETNVARLQDYKSKLILFPRKGASAEEVAAATQVSTAAVFPIVQATPESAPRAITEEGKAFKAYRALREARSEARYKGIREKRIRDKAEAEAEKKK</sequence>
<dbReference type="InterPro" id="IPR018256">
    <property type="entry name" value="Ribosomal_eL13_CS"/>
</dbReference>
<evidence type="ECO:0000313" key="5">
    <source>
        <dbReference type="EMBL" id="CDO52280.1"/>
    </source>
</evidence>
<dbReference type="EMBL" id="CCBN010000019">
    <property type="protein sequence ID" value="CDO57220.1"/>
    <property type="molecule type" value="Genomic_DNA"/>
</dbReference>
<dbReference type="GO" id="GO:0003735">
    <property type="term" value="F:structural constituent of ribosome"/>
    <property type="evidence" value="ECO:0007669"/>
    <property type="project" value="InterPro"/>
</dbReference>
<dbReference type="STRING" id="1173061.A0A0F7RRI9"/>
<dbReference type="PANTHER" id="PTHR11722:SF0">
    <property type="entry name" value="LARGE RIBOSOMAL SUBUNIT PROTEIN EL13"/>
    <property type="match status" value="1"/>
</dbReference>
<dbReference type="AlphaFoldDB" id="A0A0F7RRI9"/>
<evidence type="ECO:0000256" key="1">
    <source>
        <dbReference type="ARBA" id="ARBA00005640"/>
    </source>
</evidence>
<dbReference type="Gene3D" id="1.20.5.110">
    <property type="match status" value="1"/>
</dbReference>
<organism evidence="5 7">
    <name type="scientific">Geotrichum candidum</name>
    <name type="common">Oospora lactis</name>
    <name type="synonym">Dipodascus geotrichum</name>
    <dbReference type="NCBI Taxonomy" id="1173061"/>
    <lineage>
        <taxon>Eukaryota</taxon>
        <taxon>Fungi</taxon>
        <taxon>Dikarya</taxon>
        <taxon>Ascomycota</taxon>
        <taxon>Saccharomycotina</taxon>
        <taxon>Dipodascomycetes</taxon>
        <taxon>Dipodascales</taxon>
        <taxon>Dipodascaceae</taxon>
        <taxon>Geotrichum</taxon>
    </lineage>
</organism>